<feature type="domain" description="N-acetyltransferase" evidence="1">
    <location>
        <begin position="149"/>
        <end position="298"/>
    </location>
</feature>
<keyword evidence="3" id="KW-1185">Reference proteome</keyword>
<dbReference type="Gene3D" id="3.40.630.30">
    <property type="match status" value="1"/>
</dbReference>
<dbReference type="SUPFAM" id="SSF55729">
    <property type="entry name" value="Acyl-CoA N-acyltransferases (Nat)"/>
    <property type="match status" value="1"/>
</dbReference>
<sequence>MSAYDVWLTEDPDEFLSVAGEHLAASPVTATVVTTIAHRVRETGRGDLPYCWFGVVRDQAGEIAGVAMRTAPFAPYPVYLLAMPDAAAEALAAVLVGRGEEVGGASGQRPACDVFAAAVAAAGGGTVEVEMHHRLFELGTLVDPRPVPGRLRAVRADETELALEWVHRFFDDADEQAGREAGHAGEAAAFGMDQIERKLGEGVLWFWVDDADRPVHLTGANPPAYGVVRIGPVYTPKEERGRGWAGAAVAEVSRRLRAAGHRVILFTDQANPTSNALYQALGYEPVTDAVMLRIPPAP</sequence>
<dbReference type="RefSeq" id="WP_367917530.1">
    <property type="nucleotide sequence ID" value="NZ_BAABAC010000005.1"/>
</dbReference>
<dbReference type="Pfam" id="PF08445">
    <property type="entry name" value="FR47"/>
    <property type="match status" value="1"/>
</dbReference>
<dbReference type="PROSITE" id="PS51186">
    <property type="entry name" value="GNAT"/>
    <property type="match status" value="1"/>
</dbReference>
<name>A0ABW3VXU2_9ACTN</name>
<protein>
    <submittedName>
        <fullName evidence="2">GNAT family N-acetyltransferase</fullName>
    </submittedName>
</protein>
<organism evidence="2 3">
    <name type="scientific">Nocardioides ginsengisoli</name>
    <dbReference type="NCBI Taxonomy" id="363868"/>
    <lineage>
        <taxon>Bacteria</taxon>
        <taxon>Bacillati</taxon>
        <taxon>Actinomycetota</taxon>
        <taxon>Actinomycetes</taxon>
        <taxon>Propionibacteriales</taxon>
        <taxon>Nocardioidaceae</taxon>
        <taxon>Nocardioides</taxon>
    </lineage>
</organism>
<dbReference type="InterPro" id="IPR000182">
    <property type="entry name" value="GNAT_dom"/>
</dbReference>
<dbReference type="EMBL" id="JBHTLX010000005">
    <property type="protein sequence ID" value="MFD1246998.1"/>
    <property type="molecule type" value="Genomic_DNA"/>
</dbReference>
<accession>A0ABW3VXU2</accession>
<evidence type="ECO:0000313" key="3">
    <source>
        <dbReference type="Proteomes" id="UP001597229"/>
    </source>
</evidence>
<dbReference type="Proteomes" id="UP001597229">
    <property type="component" value="Unassembled WGS sequence"/>
</dbReference>
<comment type="caution">
    <text evidence="2">The sequence shown here is derived from an EMBL/GenBank/DDBJ whole genome shotgun (WGS) entry which is preliminary data.</text>
</comment>
<proteinExistence type="predicted"/>
<dbReference type="InterPro" id="IPR016181">
    <property type="entry name" value="Acyl_CoA_acyltransferase"/>
</dbReference>
<dbReference type="InterPro" id="IPR013653">
    <property type="entry name" value="GCN5-like_dom"/>
</dbReference>
<evidence type="ECO:0000313" key="2">
    <source>
        <dbReference type="EMBL" id="MFD1246998.1"/>
    </source>
</evidence>
<reference evidence="3" key="1">
    <citation type="journal article" date="2019" name="Int. J. Syst. Evol. Microbiol.">
        <title>The Global Catalogue of Microorganisms (GCM) 10K type strain sequencing project: providing services to taxonomists for standard genome sequencing and annotation.</title>
        <authorList>
            <consortium name="The Broad Institute Genomics Platform"/>
            <consortium name="The Broad Institute Genome Sequencing Center for Infectious Disease"/>
            <person name="Wu L."/>
            <person name="Ma J."/>
        </authorList>
    </citation>
    <scope>NUCLEOTIDE SEQUENCE [LARGE SCALE GENOMIC DNA]</scope>
    <source>
        <strain evidence="3">CCUG 52478</strain>
    </source>
</reference>
<evidence type="ECO:0000259" key="1">
    <source>
        <dbReference type="PROSITE" id="PS51186"/>
    </source>
</evidence>
<gene>
    <name evidence="2" type="ORF">ACFQ3F_04285</name>
</gene>